<evidence type="ECO:0000313" key="1">
    <source>
        <dbReference type="EMBL" id="KAG1889756.1"/>
    </source>
</evidence>
<dbReference type="EMBL" id="JABBWK010000151">
    <property type="protein sequence ID" value="KAG1889756.1"/>
    <property type="molecule type" value="Genomic_DNA"/>
</dbReference>
<keyword evidence="2" id="KW-1185">Reference proteome</keyword>
<sequence>KYLRMEKCHLKTTAAMADPNAWGQRNATLPWFWSLDVQGDSVSSDWMNEFYRVHWLRTKALRDRWAEELILVEHEMGWTLEFFLFKASTWLTRLTSNGEAQTEGHKCYAIRQAHMYQELAKHAQAGFIKTNPTFRPIS</sequence>
<comment type="caution">
    <text evidence="1">The sequence shown here is derived from an EMBL/GenBank/DDBJ whole genome shotgun (WGS) entry which is preliminary data.</text>
</comment>
<feature type="non-terminal residue" evidence="1">
    <location>
        <position position="138"/>
    </location>
</feature>
<proteinExistence type="predicted"/>
<protein>
    <submittedName>
        <fullName evidence="1">Uncharacterized protein</fullName>
    </submittedName>
</protein>
<dbReference type="GeneID" id="64670440"/>
<dbReference type="RefSeq" id="XP_041217617.1">
    <property type="nucleotide sequence ID" value="XM_041376142.1"/>
</dbReference>
<gene>
    <name evidence="1" type="ORF">F5891DRAFT_965201</name>
</gene>
<reference evidence="1" key="1">
    <citation type="journal article" date="2020" name="New Phytol.">
        <title>Comparative genomics reveals dynamic genome evolution in host specialist ectomycorrhizal fungi.</title>
        <authorList>
            <person name="Lofgren L.A."/>
            <person name="Nguyen N.H."/>
            <person name="Vilgalys R."/>
            <person name="Ruytinx J."/>
            <person name="Liao H.L."/>
            <person name="Branco S."/>
            <person name="Kuo A."/>
            <person name="LaButti K."/>
            <person name="Lipzen A."/>
            <person name="Andreopoulos W."/>
            <person name="Pangilinan J."/>
            <person name="Riley R."/>
            <person name="Hundley H."/>
            <person name="Na H."/>
            <person name="Barry K."/>
            <person name="Grigoriev I.V."/>
            <person name="Stajich J.E."/>
            <person name="Kennedy P.G."/>
        </authorList>
    </citation>
    <scope>NUCLEOTIDE SEQUENCE</scope>
    <source>
        <strain evidence="1">FC203</strain>
    </source>
</reference>
<name>A0AAD4DQF3_9AGAM</name>
<accession>A0AAD4DQF3</accession>
<dbReference type="Proteomes" id="UP001195769">
    <property type="component" value="Unassembled WGS sequence"/>
</dbReference>
<evidence type="ECO:0000313" key="2">
    <source>
        <dbReference type="Proteomes" id="UP001195769"/>
    </source>
</evidence>
<organism evidence="1 2">
    <name type="scientific">Suillus fuscotomentosus</name>
    <dbReference type="NCBI Taxonomy" id="1912939"/>
    <lineage>
        <taxon>Eukaryota</taxon>
        <taxon>Fungi</taxon>
        <taxon>Dikarya</taxon>
        <taxon>Basidiomycota</taxon>
        <taxon>Agaricomycotina</taxon>
        <taxon>Agaricomycetes</taxon>
        <taxon>Agaricomycetidae</taxon>
        <taxon>Boletales</taxon>
        <taxon>Suillineae</taxon>
        <taxon>Suillaceae</taxon>
        <taxon>Suillus</taxon>
    </lineage>
</organism>
<dbReference type="AlphaFoldDB" id="A0AAD4DQF3"/>